<dbReference type="PANTHER" id="PTHR40101:SF1">
    <property type="entry name" value="4FE-4S DOMAIN-CONTAINING PROTEIN"/>
    <property type="match status" value="1"/>
</dbReference>
<organism evidence="2 3">
    <name type="scientific">Alistipes hominis</name>
    <dbReference type="NCBI Taxonomy" id="2763015"/>
    <lineage>
        <taxon>Bacteria</taxon>
        <taxon>Pseudomonadati</taxon>
        <taxon>Bacteroidota</taxon>
        <taxon>Bacteroidia</taxon>
        <taxon>Bacteroidales</taxon>
        <taxon>Rikenellaceae</taxon>
        <taxon>Alistipes</taxon>
    </lineage>
</organism>
<sequence>MVIDERECRREEMAAIARQIMIAGRTAPKGKGIDIIEIVTVTGETIAELAGAVRDASAATGMKFFLRDAENIRQADAVILVGSRSSVMSLNCGYCGYPTCVAKNEHPDVPCAINMTDLGIAIGSMTAKAADLRVDSRVMFSVGFAARRIGLLTDCHAVYAIPLSASSKNPFFDRPSTR</sequence>
<dbReference type="Pfam" id="PF09918">
    <property type="entry name" value="DUF2148"/>
    <property type="match status" value="1"/>
</dbReference>
<dbReference type="EMBL" id="JACOOK010000001">
    <property type="protein sequence ID" value="MBC5615627.1"/>
    <property type="molecule type" value="Genomic_DNA"/>
</dbReference>
<dbReference type="PANTHER" id="PTHR40101">
    <property type="entry name" value="CONSERVED PROTEIN"/>
    <property type="match status" value="1"/>
</dbReference>
<name>A0ABR7CJ57_9BACT</name>
<feature type="domain" description="DUF2148" evidence="1">
    <location>
        <begin position="109"/>
        <end position="174"/>
    </location>
</feature>
<comment type="caution">
    <text evidence="2">The sequence shown here is derived from an EMBL/GenBank/DDBJ whole genome shotgun (WGS) entry which is preliminary data.</text>
</comment>
<accession>A0ABR7CJ57</accession>
<gene>
    <name evidence="2" type="ORF">H8S08_01155</name>
</gene>
<evidence type="ECO:0000259" key="1">
    <source>
        <dbReference type="Pfam" id="PF09918"/>
    </source>
</evidence>
<dbReference type="InterPro" id="IPR019224">
    <property type="entry name" value="DUF2148"/>
</dbReference>
<protein>
    <submittedName>
        <fullName evidence="2">Ferredoxin</fullName>
    </submittedName>
</protein>
<dbReference type="SUPFAM" id="SSF55469">
    <property type="entry name" value="FMN-dependent nitroreductase-like"/>
    <property type="match status" value="1"/>
</dbReference>
<evidence type="ECO:0000313" key="3">
    <source>
        <dbReference type="Proteomes" id="UP000636891"/>
    </source>
</evidence>
<keyword evidence="3" id="KW-1185">Reference proteome</keyword>
<reference evidence="2 3" key="1">
    <citation type="submission" date="2020-08" db="EMBL/GenBank/DDBJ databases">
        <title>Genome public.</title>
        <authorList>
            <person name="Liu C."/>
            <person name="Sun Q."/>
        </authorList>
    </citation>
    <scope>NUCLEOTIDE SEQUENCE [LARGE SCALE GENOMIC DNA]</scope>
    <source>
        <strain evidence="2 3">New-7</strain>
    </source>
</reference>
<evidence type="ECO:0000313" key="2">
    <source>
        <dbReference type="EMBL" id="MBC5615627.1"/>
    </source>
</evidence>
<proteinExistence type="predicted"/>
<dbReference type="InterPro" id="IPR000415">
    <property type="entry name" value="Nitroreductase-like"/>
</dbReference>
<dbReference type="RefSeq" id="WP_055203785.1">
    <property type="nucleotide sequence ID" value="NZ_JACOOK010000001.1"/>
</dbReference>
<dbReference type="Gene3D" id="3.40.109.10">
    <property type="entry name" value="NADH Oxidase"/>
    <property type="match status" value="1"/>
</dbReference>
<dbReference type="Proteomes" id="UP000636891">
    <property type="component" value="Unassembled WGS sequence"/>
</dbReference>